<dbReference type="SMART" id="SM00822">
    <property type="entry name" value="PKS_KR"/>
    <property type="match status" value="1"/>
</dbReference>
<dbReference type="Proteomes" id="UP000186143">
    <property type="component" value="Unassembled WGS sequence"/>
</dbReference>
<comment type="caution">
    <text evidence="5">The sequence shown here is derived from an EMBL/GenBank/DDBJ whole genome shotgun (WGS) entry which is preliminary data.</text>
</comment>
<reference evidence="5 6" key="1">
    <citation type="submission" date="2016-09" db="EMBL/GenBank/DDBJ databases">
        <title>Rhizobium sp. nov., a novel species isolated from the rice rhizosphere.</title>
        <authorList>
            <person name="Zhao J."/>
            <person name="Zhang X."/>
        </authorList>
    </citation>
    <scope>NUCLEOTIDE SEQUENCE [LARGE SCALE GENOMIC DNA]</scope>
    <source>
        <strain evidence="5 6">MH17</strain>
    </source>
</reference>
<dbReference type="InterPro" id="IPR057326">
    <property type="entry name" value="KR_dom"/>
</dbReference>
<evidence type="ECO:0000313" key="5">
    <source>
        <dbReference type="EMBL" id="OLP54378.1"/>
    </source>
</evidence>
<dbReference type="InterPro" id="IPR036291">
    <property type="entry name" value="NAD(P)-bd_dom_sf"/>
</dbReference>
<gene>
    <name evidence="5" type="ORF">BJF92_19230</name>
</gene>
<evidence type="ECO:0000256" key="3">
    <source>
        <dbReference type="RuleBase" id="RU000363"/>
    </source>
</evidence>
<dbReference type="AlphaFoldDB" id="A0A1Q9AGS6"/>
<keyword evidence="2" id="KW-0560">Oxidoreductase</keyword>
<dbReference type="STRING" id="1672749.BJF92_19230"/>
<dbReference type="PRINTS" id="PR00080">
    <property type="entry name" value="SDRFAMILY"/>
</dbReference>
<dbReference type="PANTHER" id="PTHR43391:SF82">
    <property type="entry name" value="OXIDOREDUCTASE SADH-RELATED"/>
    <property type="match status" value="1"/>
</dbReference>
<dbReference type="Gene3D" id="3.40.50.720">
    <property type="entry name" value="NAD(P)-binding Rossmann-like Domain"/>
    <property type="match status" value="1"/>
</dbReference>
<evidence type="ECO:0000313" key="6">
    <source>
        <dbReference type="Proteomes" id="UP000186143"/>
    </source>
</evidence>
<evidence type="ECO:0000259" key="4">
    <source>
        <dbReference type="SMART" id="SM00822"/>
    </source>
</evidence>
<organism evidence="5 6">
    <name type="scientific">Xaviernesmea rhizosphaerae</name>
    <dbReference type="NCBI Taxonomy" id="1672749"/>
    <lineage>
        <taxon>Bacteria</taxon>
        <taxon>Pseudomonadati</taxon>
        <taxon>Pseudomonadota</taxon>
        <taxon>Alphaproteobacteria</taxon>
        <taxon>Hyphomicrobiales</taxon>
        <taxon>Rhizobiaceae</taxon>
        <taxon>Rhizobium/Agrobacterium group</taxon>
        <taxon>Xaviernesmea</taxon>
    </lineage>
</organism>
<proteinExistence type="inferred from homology"/>
<evidence type="ECO:0000256" key="1">
    <source>
        <dbReference type="ARBA" id="ARBA00006484"/>
    </source>
</evidence>
<feature type="domain" description="Ketoreductase" evidence="4">
    <location>
        <begin position="6"/>
        <end position="172"/>
    </location>
</feature>
<dbReference type="NCBIfam" id="NF006123">
    <property type="entry name" value="PRK08267.1"/>
    <property type="match status" value="1"/>
</dbReference>
<dbReference type="InterPro" id="IPR002347">
    <property type="entry name" value="SDR_fam"/>
</dbReference>
<dbReference type="Pfam" id="PF00106">
    <property type="entry name" value="adh_short"/>
    <property type="match status" value="1"/>
</dbReference>
<evidence type="ECO:0000256" key="2">
    <source>
        <dbReference type="ARBA" id="ARBA00023002"/>
    </source>
</evidence>
<dbReference type="GO" id="GO:0016491">
    <property type="term" value="F:oxidoreductase activity"/>
    <property type="evidence" value="ECO:0007669"/>
    <property type="project" value="UniProtKB-KW"/>
</dbReference>
<dbReference type="PRINTS" id="PR00081">
    <property type="entry name" value="GDHRDH"/>
</dbReference>
<name>A0A1Q9AGS6_9HYPH</name>
<dbReference type="PANTHER" id="PTHR43391">
    <property type="entry name" value="RETINOL DEHYDROGENASE-RELATED"/>
    <property type="match status" value="1"/>
</dbReference>
<accession>A0A1Q9AGS6</accession>
<comment type="similarity">
    <text evidence="1 3">Belongs to the short-chain dehydrogenases/reductases (SDR) family.</text>
</comment>
<dbReference type="EMBL" id="MKIO01000034">
    <property type="protein sequence ID" value="OLP54378.1"/>
    <property type="molecule type" value="Genomic_DNA"/>
</dbReference>
<sequence>MDMIMDSIFITGAASGIGRHTASVFSARGWRVGLADTNADAAAALAAELGANAKAYTVNVTDHASIERALADFAGTGGSLKAIFNSAGLLDMTPFAEADLARLSAVFDVNVKGVINATKAALPYLERHGDARVITMGSVSGIYGIPDLAVYSSSKFAVRGLTEALNIELEGKGVWVCDIMVAFVKTPMVTAAASKAKSVEILGVNVTPDQVADTVLKAVDGRQVHWFVTPDDAGVATQVDSMPWESRRDFVKQITGY</sequence>
<protein>
    <submittedName>
        <fullName evidence="5">Short-chain dehydrogenase</fullName>
    </submittedName>
</protein>
<dbReference type="SUPFAM" id="SSF51735">
    <property type="entry name" value="NAD(P)-binding Rossmann-fold domains"/>
    <property type="match status" value="1"/>
</dbReference>